<comment type="caution">
    <text evidence="2">The sequence shown here is derived from an EMBL/GenBank/DDBJ whole genome shotgun (WGS) entry which is preliminary data.</text>
</comment>
<evidence type="ECO:0000256" key="1">
    <source>
        <dbReference type="SAM" id="MobiDB-lite"/>
    </source>
</evidence>
<reference evidence="2" key="1">
    <citation type="submission" date="2023-10" db="EMBL/GenBank/DDBJ databases">
        <authorList>
            <person name="Chen Y."/>
            <person name="Shah S."/>
            <person name="Dougan E. K."/>
            <person name="Thang M."/>
            <person name="Chan C."/>
        </authorList>
    </citation>
    <scope>NUCLEOTIDE SEQUENCE [LARGE SCALE GENOMIC DNA]</scope>
</reference>
<organism evidence="2 3">
    <name type="scientific">Prorocentrum cordatum</name>
    <dbReference type="NCBI Taxonomy" id="2364126"/>
    <lineage>
        <taxon>Eukaryota</taxon>
        <taxon>Sar</taxon>
        <taxon>Alveolata</taxon>
        <taxon>Dinophyceae</taxon>
        <taxon>Prorocentrales</taxon>
        <taxon>Prorocentraceae</taxon>
        <taxon>Prorocentrum</taxon>
    </lineage>
</organism>
<name>A0ABN9UPG8_9DINO</name>
<keyword evidence="3" id="KW-1185">Reference proteome</keyword>
<sequence>MAWPAWLGGRQREPCGEAAAEEVPAPPVLVPVQAVMDMSSPAADRAVDAEAEGTAGGGERRGAPAVEGAAAAPPAVGTRPAGSAAAGTHVVRRGADALAEVMRQRREGCQEFESSPEGHTADAGAALAPGACLELPAGAREFESAPGGCKADASCSQLSEAPAGGGAAAPVSPREFESVPGLSVADFVASASSTRQIPLQGESASQKTAAALRVRGGRRGPEELRAWMRRAREGCEVIESVPLGPAGSALGVSGAD</sequence>
<protein>
    <submittedName>
        <fullName evidence="2">Uncharacterized protein</fullName>
    </submittedName>
</protein>
<feature type="region of interest" description="Disordered" evidence="1">
    <location>
        <begin position="42"/>
        <end position="88"/>
    </location>
</feature>
<evidence type="ECO:0000313" key="3">
    <source>
        <dbReference type="Proteomes" id="UP001189429"/>
    </source>
</evidence>
<dbReference type="Proteomes" id="UP001189429">
    <property type="component" value="Unassembled WGS sequence"/>
</dbReference>
<gene>
    <name evidence="2" type="ORF">PCOR1329_LOCUS50302</name>
</gene>
<proteinExistence type="predicted"/>
<feature type="compositionally biased region" description="Low complexity" evidence="1">
    <location>
        <begin position="63"/>
        <end position="82"/>
    </location>
</feature>
<dbReference type="EMBL" id="CAUYUJ010016086">
    <property type="protein sequence ID" value="CAK0861704.1"/>
    <property type="molecule type" value="Genomic_DNA"/>
</dbReference>
<accession>A0ABN9UPG8</accession>
<evidence type="ECO:0000313" key="2">
    <source>
        <dbReference type="EMBL" id="CAK0861704.1"/>
    </source>
</evidence>